<dbReference type="PROSITE" id="PS51898">
    <property type="entry name" value="TYR_RECOMBINASE"/>
    <property type="match status" value="1"/>
</dbReference>
<protein>
    <recommendedName>
        <fullName evidence="2">Tyr recombinase domain-containing protein</fullName>
    </recommendedName>
</protein>
<dbReference type="GO" id="GO:0015074">
    <property type="term" value="P:DNA integration"/>
    <property type="evidence" value="ECO:0007669"/>
    <property type="project" value="InterPro"/>
</dbReference>
<accession>A0A1M4BKX2</accession>
<feature type="domain" description="Tyr recombinase" evidence="2">
    <location>
        <begin position="1"/>
        <end position="51"/>
    </location>
</feature>
<organism evidence="3">
    <name type="scientific">Nonomuraea gerenzanensis</name>
    <dbReference type="NCBI Taxonomy" id="93944"/>
    <lineage>
        <taxon>Bacteria</taxon>
        <taxon>Bacillati</taxon>
        <taxon>Actinomycetota</taxon>
        <taxon>Actinomycetes</taxon>
        <taxon>Streptosporangiales</taxon>
        <taxon>Streptosporangiaceae</taxon>
        <taxon>Nonomuraea</taxon>
    </lineage>
</organism>
<evidence type="ECO:0000259" key="2">
    <source>
        <dbReference type="PROSITE" id="PS51898"/>
    </source>
</evidence>
<name>A0A1M4BKX2_9ACTN</name>
<dbReference type="AlphaFoldDB" id="A0A1M4BKX2"/>
<evidence type="ECO:0000313" key="3">
    <source>
        <dbReference type="EMBL" id="SAP16305.1"/>
    </source>
</evidence>
<sequence length="64" mass="7216">MMRHTAASWLVQAGVSLYEVQMLLGHEDPRTTQRYAHLMPGAHDAVRRAWAARSDHARVTHAVP</sequence>
<reference evidence="3" key="1">
    <citation type="submission" date="2016-04" db="EMBL/GenBank/DDBJ databases">
        <authorList>
            <person name="Evans L.H."/>
            <person name="Alamgir A."/>
            <person name="Owens N."/>
            <person name="Weber N.D."/>
            <person name="Virtaneva K."/>
            <person name="Barbian K."/>
            <person name="Babar A."/>
            <person name="Rosenke K."/>
        </authorList>
    </citation>
    <scope>NUCLEOTIDE SEQUENCE</scope>
    <source>
        <strain evidence="3">Nono1</strain>
    </source>
</reference>
<dbReference type="Gene3D" id="1.10.443.10">
    <property type="entry name" value="Intergrase catalytic core"/>
    <property type="match status" value="1"/>
</dbReference>
<dbReference type="InterPro" id="IPR013762">
    <property type="entry name" value="Integrase-like_cat_sf"/>
</dbReference>
<gene>
    <name evidence="3" type="ORF">BN4615_P10968</name>
</gene>
<dbReference type="CDD" id="cd00397">
    <property type="entry name" value="DNA_BRE_C"/>
    <property type="match status" value="1"/>
</dbReference>
<dbReference type="Pfam" id="PF00589">
    <property type="entry name" value="Phage_integrase"/>
    <property type="match status" value="1"/>
</dbReference>
<dbReference type="EMBL" id="LT559120">
    <property type="protein sequence ID" value="SAP16305.1"/>
    <property type="molecule type" value="Genomic_DNA"/>
</dbReference>
<dbReference type="SUPFAM" id="SSF56349">
    <property type="entry name" value="DNA breaking-rejoining enzymes"/>
    <property type="match status" value="1"/>
</dbReference>
<keyword evidence="1" id="KW-0233">DNA recombination</keyword>
<proteinExistence type="predicted"/>
<dbReference type="InterPro" id="IPR002104">
    <property type="entry name" value="Integrase_catalytic"/>
</dbReference>
<dbReference type="InterPro" id="IPR011010">
    <property type="entry name" value="DNA_brk_join_enz"/>
</dbReference>
<dbReference type="GO" id="GO:0003677">
    <property type="term" value="F:DNA binding"/>
    <property type="evidence" value="ECO:0007669"/>
    <property type="project" value="InterPro"/>
</dbReference>
<dbReference type="GO" id="GO:0006310">
    <property type="term" value="P:DNA recombination"/>
    <property type="evidence" value="ECO:0007669"/>
    <property type="project" value="UniProtKB-KW"/>
</dbReference>
<evidence type="ECO:0000256" key="1">
    <source>
        <dbReference type="ARBA" id="ARBA00023172"/>
    </source>
</evidence>